<proteinExistence type="predicted"/>
<evidence type="ECO:0000259" key="4">
    <source>
        <dbReference type="PROSITE" id="PS50893"/>
    </source>
</evidence>
<dbReference type="Gene3D" id="3.40.50.300">
    <property type="entry name" value="P-loop containing nucleotide triphosphate hydrolases"/>
    <property type="match status" value="1"/>
</dbReference>
<dbReference type="GO" id="GO:0005524">
    <property type="term" value="F:ATP binding"/>
    <property type="evidence" value="ECO:0007669"/>
    <property type="project" value="UniProtKB-KW"/>
</dbReference>
<sequence>MYSNTDTHLTAEPLVQAQEVCFSYGRHPLFKGVSFTLPAGSITGLLGKNGEGKTTLLKLISGLLLAKGGSLTVLGHSSRKRSVPLLRELYYLPEEVQLPATSAVQYLDGAGQFYPNYDATLARQLLKDFDVPPTNNLRRLSMGQKKKVALVLALSLRVPLLLLDEPTNGLDIPSKSKFRQLLVQHISDEQTVLISTHQVRDLEQMIDRLVVLHQNQIICNETIARLESTFYCGTAAEAPHVAPLYSEPSVWGEVVMTPRTPETAETGGFSMELFFNALMYNTQAVLQHLSQPVNDTLTPQAPLSL</sequence>
<reference evidence="5 6" key="1">
    <citation type="submission" date="2009-04" db="EMBL/GenBank/DDBJ databases">
        <authorList>
            <person name="Sebastian Y."/>
            <person name="Madupu R."/>
            <person name="Durkin A.S."/>
            <person name="Torralba M."/>
            <person name="Methe B."/>
            <person name="Sutton G.G."/>
            <person name="Strausberg R.L."/>
            <person name="Nelson K.E."/>
        </authorList>
    </citation>
    <scope>NUCLEOTIDE SEQUENCE [LARGE SCALE GENOMIC DNA]</scope>
    <source>
        <strain evidence="5 6">60-3</strain>
    </source>
</reference>
<dbReference type="SMART" id="SM00382">
    <property type="entry name" value="AAA"/>
    <property type="match status" value="1"/>
</dbReference>
<dbReference type="STRING" id="596327.PORUE0001_1621"/>
<dbReference type="Pfam" id="PF00005">
    <property type="entry name" value="ABC_tran"/>
    <property type="match status" value="1"/>
</dbReference>
<dbReference type="InterPro" id="IPR027417">
    <property type="entry name" value="P-loop_NTPase"/>
</dbReference>
<name>C2M9Z1_9PORP</name>
<dbReference type="InterPro" id="IPR003593">
    <property type="entry name" value="AAA+_ATPase"/>
</dbReference>
<organism evidence="5 6">
    <name type="scientific">Porphyromonas uenonis 60-3</name>
    <dbReference type="NCBI Taxonomy" id="596327"/>
    <lineage>
        <taxon>Bacteria</taxon>
        <taxon>Pseudomonadati</taxon>
        <taxon>Bacteroidota</taxon>
        <taxon>Bacteroidia</taxon>
        <taxon>Bacteroidales</taxon>
        <taxon>Porphyromonadaceae</taxon>
        <taxon>Porphyromonas</taxon>
    </lineage>
</organism>
<comment type="caution">
    <text evidence="5">The sequence shown here is derived from an EMBL/GenBank/DDBJ whole genome shotgun (WGS) entry which is preliminary data.</text>
</comment>
<dbReference type="InterPro" id="IPR003439">
    <property type="entry name" value="ABC_transporter-like_ATP-bd"/>
</dbReference>
<dbReference type="InterPro" id="IPR051782">
    <property type="entry name" value="ABC_Transporter_VariousFunc"/>
</dbReference>
<feature type="domain" description="ABC transporter" evidence="4">
    <location>
        <begin position="15"/>
        <end position="239"/>
    </location>
</feature>
<dbReference type="eggNOG" id="COG1131">
    <property type="taxonomic scope" value="Bacteria"/>
</dbReference>
<accession>C2M9Z1</accession>
<dbReference type="OrthoDB" id="9808363at2"/>
<dbReference type="GO" id="GO:0016887">
    <property type="term" value="F:ATP hydrolysis activity"/>
    <property type="evidence" value="ECO:0007669"/>
    <property type="project" value="InterPro"/>
</dbReference>
<keyword evidence="3 5" id="KW-0067">ATP-binding</keyword>
<evidence type="ECO:0000256" key="3">
    <source>
        <dbReference type="ARBA" id="ARBA00022840"/>
    </source>
</evidence>
<dbReference type="SUPFAM" id="SSF52540">
    <property type="entry name" value="P-loop containing nucleoside triphosphate hydrolases"/>
    <property type="match status" value="1"/>
</dbReference>
<evidence type="ECO:0000313" key="6">
    <source>
        <dbReference type="Proteomes" id="UP000003303"/>
    </source>
</evidence>
<evidence type="ECO:0000313" key="5">
    <source>
        <dbReference type="EMBL" id="EEK17466.1"/>
    </source>
</evidence>
<dbReference type="Proteomes" id="UP000003303">
    <property type="component" value="Unassembled WGS sequence"/>
</dbReference>
<gene>
    <name evidence="5" type="ORF">PORUE0001_1621</name>
</gene>
<dbReference type="PANTHER" id="PTHR42939">
    <property type="entry name" value="ABC TRANSPORTER ATP-BINDING PROTEIN ALBC-RELATED"/>
    <property type="match status" value="1"/>
</dbReference>
<evidence type="ECO:0000256" key="1">
    <source>
        <dbReference type="ARBA" id="ARBA00022448"/>
    </source>
</evidence>
<keyword evidence="2" id="KW-0547">Nucleotide-binding</keyword>
<dbReference type="PROSITE" id="PS50893">
    <property type="entry name" value="ABC_TRANSPORTER_2"/>
    <property type="match status" value="1"/>
</dbReference>
<evidence type="ECO:0000256" key="2">
    <source>
        <dbReference type="ARBA" id="ARBA00022741"/>
    </source>
</evidence>
<protein>
    <submittedName>
        <fullName evidence="5">ABC transporter, ATP-binding protein</fullName>
    </submittedName>
</protein>
<keyword evidence="6" id="KW-1185">Reference proteome</keyword>
<keyword evidence="1" id="KW-0813">Transport</keyword>
<dbReference type="AlphaFoldDB" id="C2M9Z1"/>
<dbReference type="PANTHER" id="PTHR42939:SF1">
    <property type="entry name" value="ABC TRANSPORTER ATP-BINDING PROTEIN ALBC-RELATED"/>
    <property type="match status" value="1"/>
</dbReference>
<dbReference type="EMBL" id="ACLR01000059">
    <property type="protein sequence ID" value="EEK17466.1"/>
    <property type="molecule type" value="Genomic_DNA"/>
</dbReference>
<dbReference type="RefSeq" id="WP_007364752.1">
    <property type="nucleotide sequence ID" value="NZ_ACLR01000059.1"/>
</dbReference>